<dbReference type="AlphaFoldDB" id="A0A066YXH0"/>
<keyword evidence="8" id="KW-1185">Reference proteome</keyword>
<reference evidence="7 8" key="1">
    <citation type="submission" date="2014-05" db="EMBL/GenBank/DDBJ databases">
        <title>Draft Genome Sequence of Kitasatospora cheerisanensis KCTC 2395.</title>
        <authorList>
            <person name="Nam D.H."/>
        </authorList>
    </citation>
    <scope>NUCLEOTIDE SEQUENCE [LARGE SCALE GENOMIC DNA]</scope>
    <source>
        <strain evidence="7 8">KCTC 2395</strain>
    </source>
</reference>
<evidence type="ECO:0000256" key="3">
    <source>
        <dbReference type="ARBA" id="ARBA00023012"/>
    </source>
</evidence>
<dbReference type="SMART" id="SM00387">
    <property type="entry name" value="HATPase_c"/>
    <property type="match status" value="1"/>
</dbReference>
<proteinExistence type="predicted"/>
<keyword evidence="2" id="KW-0418">Kinase</keyword>
<feature type="transmembrane region" description="Helical" evidence="5">
    <location>
        <begin position="132"/>
        <end position="151"/>
    </location>
</feature>
<dbReference type="Pfam" id="PF02518">
    <property type="entry name" value="HATPase_c"/>
    <property type="match status" value="1"/>
</dbReference>
<keyword evidence="3" id="KW-0902">Two-component regulatory system</keyword>
<dbReference type="EC" id="2.7.13.3" evidence="7"/>
<dbReference type="Proteomes" id="UP000027178">
    <property type="component" value="Unassembled WGS sequence"/>
</dbReference>
<accession>A0A066YXH0</accession>
<dbReference type="InterPro" id="IPR003594">
    <property type="entry name" value="HATPase_dom"/>
</dbReference>
<sequence>MRQPLSRAADPDAGWLTVVLRLVFLLLLGTSLARYLTHHLASPLTPWVVVLSLALGAGHLSGLSERRPAWLAGVLASWAVLVLMAPSFAWCAVPLVYTVLRAFPPRTAIPLVTVLTVLVVVGELRLPGADPTMLLLPPAVAALATAVFLYMQRQGARQRKLIVDLIRTRRELAAVERRQGALSERERLSVEIHDTLAQGLSSQQMLLQAADLAWEQDAAAARGHVRTAAAIAARNLAEARRFVHDLAPADLAEQGTLEAALAALAAREAAESGLPVGFHLDGSPAPMPAAAQAALLRIAQGALANVREHAGAGRASITLSYLGDQAVLDVADDGRGFTPPRAGHGGGAGGDRGHGLPAMRARLRQLGGTLTVESAPGEGTVVSAAIPLETAPEGAEPRGRAVGGAAPHRKEGS</sequence>
<evidence type="ECO:0000256" key="2">
    <source>
        <dbReference type="ARBA" id="ARBA00022777"/>
    </source>
</evidence>
<evidence type="ECO:0000259" key="6">
    <source>
        <dbReference type="PROSITE" id="PS50109"/>
    </source>
</evidence>
<dbReference type="PATRIC" id="fig|1348663.4.peg.2285"/>
<dbReference type="SUPFAM" id="SSF55874">
    <property type="entry name" value="ATPase domain of HSP90 chaperone/DNA topoisomerase II/histidine kinase"/>
    <property type="match status" value="1"/>
</dbReference>
<dbReference type="InterPro" id="IPR036890">
    <property type="entry name" value="HATPase_C_sf"/>
</dbReference>
<dbReference type="InterPro" id="IPR017205">
    <property type="entry name" value="Sig_transdc_His_kinase_ChrS"/>
</dbReference>
<feature type="transmembrane region" description="Helical" evidence="5">
    <location>
        <begin position="13"/>
        <end position="32"/>
    </location>
</feature>
<keyword evidence="1 7" id="KW-0808">Transferase</keyword>
<gene>
    <name evidence="7" type="ORF">KCH_23530</name>
</gene>
<dbReference type="Gene3D" id="3.30.565.10">
    <property type="entry name" value="Histidine kinase-like ATPase, C-terminal domain"/>
    <property type="match status" value="1"/>
</dbReference>
<feature type="transmembrane region" description="Helical" evidence="5">
    <location>
        <begin position="108"/>
        <end position="126"/>
    </location>
</feature>
<dbReference type="eggNOG" id="COG4585">
    <property type="taxonomic scope" value="Bacteria"/>
</dbReference>
<dbReference type="InterPro" id="IPR011712">
    <property type="entry name" value="Sig_transdc_His_kin_sub3_dim/P"/>
</dbReference>
<organism evidence="7 8">
    <name type="scientific">Kitasatospora cheerisanensis KCTC 2395</name>
    <dbReference type="NCBI Taxonomy" id="1348663"/>
    <lineage>
        <taxon>Bacteria</taxon>
        <taxon>Bacillati</taxon>
        <taxon>Actinomycetota</taxon>
        <taxon>Actinomycetes</taxon>
        <taxon>Kitasatosporales</taxon>
        <taxon>Streptomycetaceae</taxon>
        <taxon>Kitasatospora</taxon>
    </lineage>
</organism>
<dbReference type="Pfam" id="PF07730">
    <property type="entry name" value="HisKA_3"/>
    <property type="match status" value="1"/>
</dbReference>
<keyword evidence="5" id="KW-1133">Transmembrane helix</keyword>
<comment type="caution">
    <text evidence="7">The sequence shown here is derived from an EMBL/GenBank/DDBJ whole genome shotgun (WGS) entry which is preliminary data.</text>
</comment>
<dbReference type="GO" id="GO:0016020">
    <property type="term" value="C:membrane"/>
    <property type="evidence" value="ECO:0007669"/>
    <property type="project" value="InterPro"/>
</dbReference>
<dbReference type="InterPro" id="IPR050482">
    <property type="entry name" value="Sensor_HK_TwoCompSys"/>
</dbReference>
<feature type="transmembrane region" description="Helical" evidence="5">
    <location>
        <begin position="69"/>
        <end position="96"/>
    </location>
</feature>
<feature type="transmembrane region" description="Helical" evidence="5">
    <location>
        <begin position="44"/>
        <end position="63"/>
    </location>
</feature>
<keyword evidence="5" id="KW-0472">Membrane</keyword>
<dbReference type="PANTHER" id="PTHR24421">
    <property type="entry name" value="NITRATE/NITRITE SENSOR PROTEIN NARX-RELATED"/>
    <property type="match status" value="1"/>
</dbReference>
<feature type="region of interest" description="Disordered" evidence="4">
    <location>
        <begin position="389"/>
        <end position="413"/>
    </location>
</feature>
<dbReference type="PIRSF" id="PIRSF037434">
    <property type="entry name" value="STHK_ChrS"/>
    <property type="match status" value="1"/>
</dbReference>
<evidence type="ECO:0000256" key="1">
    <source>
        <dbReference type="ARBA" id="ARBA00022679"/>
    </source>
</evidence>
<evidence type="ECO:0000256" key="5">
    <source>
        <dbReference type="SAM" id="Phobius"/>
    </source>
</evidence>
<dbReference type="HOGENOM" id="CLU_000445_20_15_11"/>
<dbReference type="Gene3D" id="1.20.5.1930">
    <property type="match status" value="1"/>
</dbReference>
<evidence type="ECO:0000256" key="4">
    <source>
        <dbReference type="SAM" id="MobiDB-lite"/>
    </source>
</evidence>
<keyword evidence="5" id="KW-0812">Transmembrane</keyword>
<feature type="domain" description="Histidine kinase" evidence="6">
    <location>
        <begin position="187"/>
        <end position="390"/>
    </location>
</feature>
<dbReference type="PANTHER" id="PTHR24421:SF62">
    <property type="entry name" value="SENSORY TRANSDUCTION HISTIDINE KINASE"/>
    <property type="match status" value="1"/>
</dbReference>
<dbReference type="CDD" id="cd16917">
    <property type="entry name" value="HATPase_UhpB-NarQ-NarX-like"/>
    <property type="match status" value="1"/>
</dbReference>
<evidence type="ECO:0000313" key="8">
    <source>
        <dbReference type="Proteomes" id="UP000027178"/>
    </source>
</evidence>
<dbReference type="RefSeq" id="WP_084223457.1">
    <property type="nucleotide sequence ID" value="NZ_KK853997.1"/>
</dbReference>
<dbReference type="GO" id="GO:0046983">
    <property type="term" value="F:protein dimerization activity"/>
    <property type="evidence" value="ECO:0007669"/>
    <property type="project" value="InterPro"/>
</dbReference>
<dbReference type="OrthoDB" id="227596at2"/>
<dbReference type="EMBL" id="JNBY01000074">
    <property type="protein sequence ID" value="KDN85952.1"/>
    <property type="molecule type" value="Genomic_DNA"/>
</dbReference>
<feature type="region of interest" description="Disordered" evidence="4">
    <location>
        <begin position="336"/>
        <end position="356"/>
    </location>
</feature>
<dbReference type="GO" id="GO:0000155">
    <property type="term" value="F:phosphorelay sensor kinase activity"/>
    <property type="evidence" value="ECO:0007669"/>
    <property type="project" value="InterPro"/>
</dbReference>
<name>A0A066YXH0_9ACTN</name>
<protein>
    <submittedName>
        <fullName evidence="7">Nickel transporter</fullName>
        <ecNumber evidence="7">2.7.13.3</ecNumber>
    </submittedName>
</protein>
<dbReference type="PROSITE" id="PS50109">
    <property type="entry name" value="HIS_KIN"/>
    <property type="match status" value="1"/>
</dbReference>
<dbReference type="InterPro" id="IPR005467">
    <property type="entry name" value="His_kinase_dom"/>
</dbReference>
<evidence type="ECO:0000313" key="7">
    <source>
        <dbReference type="EMBL" id="KDN85952.1"/>
    </source>
</evidence>